<evidence type="ECO:0000256" key="10">
    <source>
        <dbReference type="ARBA" id="ARBA00023224"/>
    </source>
</evidence>
<keyword evidence="7 12" id="KW-0297">G-protein coupled receptor</keyword>
<evidence type="ECO:0000256" key="3">
    <source>
        <dbReference type="ARBA" id="ARBA00022480"/>
    </source>
</evidence>
<dbReference type="GO" id="GO:0033038">
    <property type="term" value="F:bitter taste receptor activity"/>
    <property type="evidence" value="ECO:0007669"/>
    <property type="project" value="InterPro"/>
</dbReference>
<dbReference type="PANTHER" id="PTHR11394">
    <property type="entry name" value="TASTE RECEPTOR TYPE 2"/>
    <property type="match status" value="1"/>
</dbReference>
<feature type="non-terminal residue" evidence="14">
    <location>
        <position position="305"/>
    </location>
</feature>
<comment type="caution">
    <text evidence="14">The sequence shown here is derived from an EMBL/GenBank/DDBJ whole genome shotgun (WGS) entry which is preliminary data.</text>
</comment>
<evidence type="ECO:0000313" key="14">
    <source>
        <dbReference type="EMBL" id="KAG9462953.1"/>
    </source>
</evidence>
<keyword evidence="9 12" id="KW-0675">Receptor</keyword>
<evidence type="ECO:0000256" key="6">
    <source>
        <dbReference type="ARBA" id="ARBA00022989"/>
    </source>
</evidence>
<feature type="transmembrane region" description="Helical" evidence="13">
    <location>
        <begin position="229"/>
        <end position="249"/>
    </location>
</feature>
<evidence type="ECO:0000256" key="5">
    <source>
        <dbReference type="ARBA" id="ARBA00022692"/>
    </source>
</evidence>
<keyword evidence="4 12" id="KW-0716">Sensory transduction</keyword>
<comment type="similarity">
    <text evidence="2 11">Belongs to the G-protein coupled receptor T2R family.</text>
</comment>
<dbReference type="InterPro" id="IPR007960">
    <property type="entry name" value="TAS2R"/>
</dbReference>
<dbReference type="Proteomes" id="UP000770717">
    <property type="component" value="Unassembled WGS sequence"/>
</dbReference>
<dbReference type="Pfam" id="PF05296">
    <property type="entry name" value="TAS2R"/>
    <property type="match status" value="1"/>
</dbReference>
<evidence type="ECO:0000313" key="15">
    <source>
        <dbReference type="Proteomes" id="UP000770717"/>
    </source>
</evidence>
<keyword evidence="10 12" id="KW-0807">Transducer</keyword>
<feature type="transmembrane region" description="Helical" evidence="13">
    <location>
        <begin position="255"/>
        <end position="273"/>
    </location>
</feature>
<keyword evidence="3 12" id="KW-0919">Taste</keyword>
<organism evidence="14 15">
    <name type="scientific">Eleutherodactylus coqui</name>
    <name type="common">Puerto Rican coqui</name>
    <dbReference type="NCBI Taxonomy" id="57060"/>
    <lineage>
        <taxon>Eukaryota</taxon>
        <taxon>Metazoa</taxon>
        <taxon>Chordata</taxon>
        <taxon>Craniata</taxon>
        <taxon>Vertebrata</taxon>
        <taxon>Euteleostomi</taxon>
        <taxon>Amphibia</taxon>
        <taxon>Batrachia</taxon>
        <taxon>Anura</taxon>
        <taxon>Neobatrachia</taxon>
        <taxon>Hyloidea</taxon>
        <taxon>Eleutherodactylidae</taxon>
        <taxon>Eleutherodactylinae</taxon>
        <taxon>Eleutherodactylus</taxon>
        <taxon>Eleutherodactylus</taxon>
    </lineage>
</organism>
<dbReference type="PANTHER" id="PTHR11394:SF160">
    <property type="entry name" value="TASTE RECEPTOR TYPE 2"/>
    <property type="match status" value="1"/>
</dbReference>
<evidence type="ECO:0000256" key="12">
    <source>
        <dbReference type="RuleBase" id="RU004424"/>
    </source>
</evidence>
<name>A0A8J6E9F6_ELECQ</name>
<dbReference type="OrthoDB" id="8876749at2759"/>
<evidence type="ECO:0000256" key="7">
    <source>
        <dbReference type="ARBA" id="ARBA00023040"/>
    </source>
</evidence>
<reference evidence="14" key="1">
    <citation type="thesis" date="2020" institute="ProQuest LLC" country="789 East Eisenhower Parkway, Ann Arbor, MI, USA">
        <title>Comparative Genomics and Chromosome Evolution.</title>
        <authorList>
            <person name="Mudd A.B."/>
        </authorList>
    </citation>
    <scope>NUCLEOTIDE SEQUENCE</scope>
    <source>
        <strain evidence="14">HN-11 Male</strain>
        <tissue evidence="14">Kidney and liver</tissue>
    </source>
</reference>
<evidence type="ECO:0000256" key="2">
    <source>
        <dbReference type="ARBA" id="ARBA00007376"/>
    </source>
</evidence>
<accession>A0A8J6E9F6</accession>
<evidence type="ECO:0000256" key="13">
    <source>
        <dbReference type="SAM" id="Phobius"/>
    </source>
</evidence>
<feature type="transmembrane region" description="Helical" evidence="13">
    <location>
        <begin position="124"/>
        <end position="151"/>
    </location>
</feature>
<dbReference type="AlphaFoldDB" id="A0A8J6E9F6"/>
<keyword evidence="5 12" id="KW-0812">Transmembrane</keyword>
<dbReference type="EMBL" id="WNTK01008734">
    <property type="protein sequence ID" value="KAG9462953.1"/>
    <property type="molecule type" value="Genomic_DNA"/>
</dbReference>
<feature type="non-terminal residue" evidence="14">
    <location>
        <position position="1"/>
    </location>
</feature>
<evidence type="ECO:0000256" key="8">
    <source>
        <dbReference type="ARBA" id="ARBA00023136"/>
    </source>
</evidence>
<evidence type="ECO:0000256" key="1">
    <source>
        <dbReference type="ARBA" id="ARBA00004141"/>
    </source>
</evidence>
<dbReference type="GO" id="GO:0004930">
    <property type="term" value="F:G protein-coupled receptor activity"/>
    <property type="evidence" value="ECO:0007669"/>
    <property type="project" value="UniProtKB-KW"/>
</dbReference>
<evidence type="ECO:0000256" key="11">
    <source>
        <dbReference type="RuleBase" id="RU004423"/>
    </source>
</evidence>
<gene>
    <name evidence="14" type="ORF">GDO78_022758</name>
</gene>
<comment type="subcellular location">
    <subcellularLocation>
        <location evidence="1 12">Membrane</location>
        <topology evidence="1 12">Multi-pass membrane protein</topology>
    </subcellularLocation>
</comment>
<keyword evidence="8 12" id="KW-0472">Membrane</keyword>
<keyword evidence="15" id="KW-1185">Reference proteome</keyword>
<feature type="transmembrane region" description="Helical" evidence="13">
    <location>
        <begin position="73"/>
        <end position="103"/>
    </location>
</feature>
<dbReference type="GO" id="GO:0016020">
    <property type="term" value="C:membrane"/>
    <property type="evidence" value="ECO:0007669"/>
    <property type="project" value="UniProtKB-SubCell"/>
</dbReference>
<protein>
    <recommendedName>
        <fullName evidence="12">Taste receptor type 2</fullName>
    </recommendedName>
</protein>
<evidence type="ECO:0000256" key="9">
    <source>
        <dbReference type="ARBA" id="ARBA00023170"/>
    </source>
</evidence>
<evidence type="ECO:0000256" key="4">
    <source>
        <dbReference type="ARBA" id="ARBA00022606"/>
    </source>
</evidence>
<sequence length="305" mass="35210">GLLVLALIALIAGLVLHSFIIGANVNDWWKGRSVTPVDQIATSLAISRMCAQCATSIFLLRTTFLLMRNLDSYISLFIMVVFYDFFSYANICLTSLLSIVYCLKISNFHTRLFLYLRRVIVHRTVHFTVGSVLLSTFSCFIPLLMTIIELTKGGTYNTTMADLSSDSHNKYVVYIYIIGDFFPLLFYYISSAILFISWYHHTTNIEMSSNVSINLETYYSVMKCISFTFTYNTLYFIVGCVGIFYYSVYCVSLDWLLIVLEFLPALHSFHLFYRTNKLRRQMSKGLQNVMHFLIHNKNAETRDNI</sequence>
<dbReference type="SUPFAM" id="SSF81321">
    <property type="entry name" value="Family A G protein-coupled receptor-like"/>
    <property type="match status" value="1"/>
</dbReference>
<keyword evidence="6 13" id="KW-1133">Transmembrane helix</keyword>
<proteinExistence type="inferred from homology"/>
<feature type="transmembrane region" description="Helical" evidence="13">
    <location>
        <begin position="171"/>
        <end position="199"/>
    </location>
</feature>